<dbReference type="GO" id="GO:0004519">
    <property type="term" value="F:endonuclease activity"/>
    <property type="evidence" value="ECO:0007669"/>
    <property type="project" value="UniProtKB-KW"/>
</dbReference>
<dbReference type="Gene3D" id="3.30.1370.100">
    <property type="entry name" value="MutL, C-terminal domain, regulatory subdomain"/>
    <property type="match status" value="1"/>
</dbReference>
<dbReference type="GO" id="GO:0032300">
    <property type="term" value="C:mismatch repair complex"/>
    <property type="evidence" value="ECO:0007669"/>
    <property type="project" value="InterPro"/>
</dbReference>
<dbReference type="Pfam" id="PF13589">
    <property type="entry name" value="HATPase_c_3"/>
    <property type="match status" value="1"/>
</dbReference>
<organism evidence="8 9">
    <name type="scientific">Candidatus Egerieicola pullicola</name>
    <dbReference type="NCBI Taxonomy" id="2840775"/>
    <lineage>
        <taxon>Bacteria</taxon>
        <taxon>Bacillati</taxon>
        <taxon>Bacillota</taxon>
        <taxon>Clostridia</taxon>
        <taxon>Eubacteriales</taxon>
        <taxon>Oscillospiraceae</taxon>
        <taxon>Oscillospiraceae incertae sedis</taxon>
        <taxon>Candidatus Egerieicola</taxon>
    </lineage>
</organism>
<feature type="compositionally biased region" description="Pro residues" evidence="5">
    <location>
        <begin position="453"/>
        <end position="465"/>
    </location>
</feature>
<gene>
    <name evidence="4 8" type="primary">mutL</name>
    <name evidence="8" type="ORF">IAB36_07390</name>
</gene>
<dbReference type="SUPFAM" id="SSF55874">
    <property type="entry name" value="ATPase domain of HSP90 chaperone/DNA topoisomerase II/histidine kinase"/>
    <property type="match status" value="1"/>
</dbReference>
<dbReference type="InterPro" id="IPR020568">
    <property type="entry name" value="Ribosomal_Su5_D2-typ_SF"/>
</dbReference>
<reference evidence="8" key="1">
    <citation type="submission" date="2020-10" db="EMBL/GenBank/DDBJ databases">
        <authorList>
            <person name="Gilroy R."/>
        </authorList>
    </citation>
    <scope>NUCLEOTIDE SEQUENCE</scope>
    <source>
        <strain evidence="8">CHK184-25365</strain>
    </source>
</reference>
<dbReference type="InterPro" id="IPR014790">
    <property type="entry name" value="MutL_C"/>
</dbReference>
<comment type="function">
    <text evidence="4">This protein is involved in the repair of mismatches in DNA. It is required for dam-dependent methyl-directed DNA mismatch repair. May act as a 'molecular matchmaker', a protein that promotes the formation of a stable complex between two or more DNA-binding proteins in an ATP-dependent manner without itself being part of a final effector complex.</text>
</comment>
<evidence type="ECO:0000256" key="4">
    <source>
        <dbReference type="HAMAP-Rule" id="MF_00149"/>
    </source>
</evidence>
<comment type="similarity">
    <text evidence="1 4">Belongs to the DNA mismatch repair MutL/HexB family.</text>
</comment>
<dbReference type="GO" id="GO:0006298">
    <property type="term" value="P:mismatch repair"/>
    <property type="evidence" value="ECO:0007669"/>
    <property type="project" value="UniProtKB-UniRule"/>
</dbReference>
<dbReference type="GO" id="GO:0030983">
    <property type="term" value="F:mismatched DNA binding"/>
    <property type="evidence" value="ECO:0007669"/>
    <property type="project" value="InterPro"/>
</dbReference>
<dbReference type="SUPFAM" id="SSF118116">
    <property type="entry name" value="DNA mismatch repair protein MutL"/>
    <property type="match status" value="1"/>
</dbReference>
<feature type="compositionally biased region" description="Polar residues" evidence="5">
    <location>
        <begin position="376"/>
        <end position="386"/>
    </location>
</feature>
<keyword evidence="3 4" id="KW-0234">DNA repair</keyword>
<dbReference type="Pfam" id="PF08676">
    <property type="entry name" value="MutL_C"/>
    <property type="match status" value="1"/>
</dbReference>
<evidence type="ECO:0000259" key="6">
    <source>
        <dbReference type="SMART" id="SM00853"/>
    </source>
</evidence>
<dbReference type="PANTHER" id="PTHR10073">
    <property type="entry name" value="DNA MISMATCH REPAIR PROTEIN MLH, PMS, MUTL"/>
    <property type="match status" value="1"/>
</dbReference>
<dbReference type="PROSITE" id="PS00058">
    <property type="entry name" value="DNA_MISMATCH_REPAIR_1"/>
    <property type="match status" value="1"/>
</dbReference>
<evidence type="ECO:0000256" key="1">
    <source>
        <dbReference type="ARBA" id="ARBA00006082"/>
    </source>
</evidence>
<accession>A0A9D1AKL7</accession>
<reference evidence="8" key="2">
    <citation type="journal article" date="2021" name="PeerJ">
        <title>Extensive microbial diversity within the chicken gut microbiome revealed by metagenomics and culture.</title>
        <authorList>
            <person name="Gilroy R."/>
            <person name="Ravi A."/>
            <person name="Getino M."/>
            <person name="Pursley I."/>
            <person name="Horton D.L."/>
            <person name="Alikhan N.F."/>
            <person name="Baker D."/>
            <person name="Gharbi K."/>
            <person name="Hall N."/>
            <person name="Watson M."/>
            <person name="Adriaenssens E.M."/>
            <person name="Foster-Nyarko E."/>
            <person name="Jarju S."/>
            <person name="Secka A."/>
            <person name="Antonio M."/>
            <person name="Oren A."/>
            <person name="Chaudhuri R.R."/>
            <person name="La Ragione R."/>
            <person name="Hildebrand F."/>
            <person name="Pallen M.J."/>
        </authorList>
    </citation>
    <scope>NUCLEOTIDE SEQUENCE</scope>
    <source>
        <strain evidence="8">CHK184-25365</strain>
    </source>
</reference>
<dbReference type="InterPro" id="IPR002099">
    <property type="entry name" value="MutL/Mlh/PMS"/>
</dbReference>
<dbReference type="InterPro" id="IPR013507">
    <property type="entry name" value="DNA_mismatch_S5_2-like"/>
</dbReference>
<dbReference type="InterPro" id="IPR037198">
    <property type="entry name" value="MutL_C_sf"/>
</dbReference>
<keyword evidence="8" id="KW-0540">Nuclease</keyword>
<name>A0A9D1AKL7_9FIRM</name>
<evidence type="ECO:0000259" key="7">
    <source>
        <dbReference type="SMART" id="SM01340"/>
    </source>
</evidence>
<dbReference type="NCBIfam" id="TIGR00585">
    <property type="entry name" value="mutl"/>
    <property type="match status" value="1"/>
</dbReference>
<keyword evidence="2 4" id="KW-0227">DNA damage</keyword>
<dbReference type="SMART" id="SM00853">
    <property type="entry name" value="MutL_C"/>
    <property type="match status" value="1"/>
</dbReference>
<dbReference type="Proteomes" id="UP000886749">
    <property type="component" value="Unassembled WGS sequence"/>
</dbReference>
<feature type="region of interest" description="Disordered" evidence="5">
    <location>
        <begin position="336"/>
        <end position="431"/>
    </location>
</feature>
<feature type="region of interest" description="Disordered" evidence="5">
    <location>
        <begin position="447"/>
        <end position="471"/>
    </location>
</feature>
<dbReference type="GO" id="GO:0140664">
    <property type="term" value="F:ATP-dependent DNA damage sensor activity"/>
    <property type="evidence" value="ECO:0007669"/>
    <property type="project" value="InterPro"/>
</dbReference>
<proteinExistence type="inferred from homology"/>
<dbReference type="Gene3D" id="3.30.1540.20">
    <property type="entry name" value="MutL, C-terminal domain, dimerisation subdomain"/>
    <property type="match status" value="1"/>
</dbReference>
<dbReference type="SMART" id="SM01340">
    <property type="entry name" value="DNA_mis_repair"/>
    <property type="match status" value="1"/>
</dbReference>
<evidence type="ECO:0000256" key="2">
    <source>
        <dbReference type="ARBA" id="ARBA00022763"/>
    </source>
</evidence>
<keyword evidence="8" id="KW-0378">Hydrolase</keyword>
<dbReference type="Pfam" id="PF01119">
    <property type="entry name" value="DNA_mis_repair"/>
    <property type="match status" value="1"/>
</dbReference>
<sequence length="674" mass="73866">MPKIHLLPPQVSELIAAGEVVERPSSVVKELLENAIDAKATAITVELKEGGIRYLRVTDNGVGIAGEDVPTAFLRHATSKLQKRQDLEQIATLGFRGEALASIAAVAKVELLTKTLEEKLGTRATVQGGGRVHTEAVGCPEGTTVVVRDLFYNLPARLKFLKKTATEAAYVVDVVEKLALSHPEISFRLIKDNKSLLHTPGDGKLLSAVYTVLGREFAAQVREVDYTYNNIRLTGLVTRPSYTRANRKLQLFFVNQRYVRSGLCMQALQEAYKNEIMIGRFPACVLELTLPYASVDVNVHPAKTEIKFLQDSSVYECIYFGVKSALSAADELTTPLEKKPLPTHPPISTGVQQTLKSPKATTASRDETASKPASFPQASAPENTPAASALLRPERWQRSPSVGLHCPSPYLASKSKLKQPSKPASDSSDDRLKQAVQGFSFLSGANFSAPKETPLPQPQPAPVAPKPHQTEEAPPLRYLGEVFQTYLLLEAGDKLIVMDKHAAHERIRYEQLRSQLSLDCAQALVHPVPLTLTADQQALVEENRSRLAEYGLRFGRTEEGICLTAAPSVLEHSQLSLLVEEMLSSIAAGKQDISPAAWERLLETTACRGAIKGGEENSREELERLALQVWKDPTIRHCPHGRPVAVVLTRRQLEKRFGRTGSQALLGEEEPFGG</sequence>
<feature type="domain" description="DNA mismatch repair protein S5" evidence="7">
    <location>
        <begin position="209"/>
        <end position="327"/>
    </location>
</feature>
<evidence type="ECO:0000313" key="8">
    <source>
        <dbReference type="EMBL" id="HIR41633.1"/>
    </source>
</evidence>
<dbReference type="PANTHER" id="PTHR10073:SF12">
    <property type="entry name" value="DNA MISMATCH REPAIR PROTEIN MLH1"/>
    <property type="match status" value="1"/>
</dbReference>
<dbReference type="HAMAP" id="MF_00149">
    <property type="entry name" value="DNA_mis_repair"/>
    <property type="match status" value="1"/>
</dbReference>
<evidence type="ECO:0000256" key="3">
    <source>
        <dbReference type="ARBA" id="ARBA00023204"/>
    </source>
</evidence>
<dbReference type="Gene3D" id="3.30.565.10">
    <property type="entry name" value="Histidine kinase-like ATPase, C-terminal domain"/>
    <property type="match status" value="1"/>
</dbReference>
<dbReference type="EMBL" id="DVGY01000168">
    <property type="protein sequence ID" value="HIR41633.1"/>
    <property type="molecule type" value="Genomic_DNA"/>
</dbReference>
<dbReference type="InterPro" id="IPR042121">
    <property type="entry name" value="MutL_C_regsub"/>
</dbReference>
<evidence type="ECO:0000256" key="5">
    <source>
        <dbReference type="SAM" id="MobiDB-lite"/>
    </source>
</evidence>
<feature type="domain" description="MutL C-terminal dimerisation" evidence="6">
    <location>
        <begin position="478"/>
        <end position="617"/>
    </location>
</feature>
<dbReference type="CDD" id="cd00782">
    <property type="entry name" value="MutL_Trans"/>
    <property type="match status" value="1"/>
</dbReference>
<comment type="caution">
    <text evidence="8">The sequence shown here is derived from an EMBL/GenBank/DDBJ whole genome shotgun (WGS) entry which is preliminary data.</text>
</comment>
<dbReference type="Gene3D" id="3.30.230.10">
    <property type="match status" value="1"/>
</dbReference>
<dbReference type="InterPro" id="IPR036890">
    <property type="entry name" value="HATPase_C_sf"/>
</dbReference>
<dbReference type="FunFam" id="3.30.565.10:FF:000003">
    <property type="entry name" value="DNA mismatch repair endonuclease MutL"/>
    <property type="match status" value="1"/>
</dbReference>
<dbReference type="SUPFAM" id="SSF54211">
    <property type="entry name" value="Ribosomal protein S5 domain 2-like"/>
    <property type="match status" value="1"/>
</dbReference>
<evidence type="ECO:0000313" key="9">
    <source>
        <dbReference type="Proteomes" id="UP000886749"/>
    </source>
</evidence>
<protein>
    <recommendedName>
        <fullName evidence="4">DNA mismatch repair protein MutL</fullName>
    </recommendedName>
</protein>
<dbReference type="GO" id="GO:0005524">
    <property type="term" value="F:ATP binding"/>
    <property type="evidence" value="ECO:0007669"/>
    <property type="project" value="InterPro"/>
</dbReference>
<dbReference type="InterPro" id="IPR014762">
    <property type="entry name" value="DNA_mismatch_repair_CS"/>
</dbReference>
<feature type="compositionally biased region" description="Polar residues" evidence="5">
    <location>
        <begin position="349"/>
        <end position="363"/>
    </location>
</feature>
<dbReference type="InterPro" id="IPR020667">
    <property type="entry name" value="DNA_mismatch_repair_MutL"/>
</dbReference>
<dbReference type="AlphaFoldDB" id="A0A9D1AKL7"/>
<dbReference type="GO" id="GO:0016887">
    <property type="term" value="F:ATP hydrolysis activity"/>
    <property type="evidence" value="ECO:0007669"/>
    <property type="project" value="InterPro"/>
</dbReference>
<dbReference type="InterPro" id="IPR038973">
    <property type="entry name" value="MutL/Mlh/Pms-like"/>
</dbReference>
<keyword evidence="8" id="KW-0255">Endonuclease</keyword>
<dbReference type="CDD" id="cd16926">
    <property type="entry name" value="HATPase_MutL-MLH-PMS-like"/>
    <property type="match status" value="1"/>
</dbReference>
<dbReference type="InterPro" id="IPR014721">
    <property type="entry name" value="Ribsml_uS5_D2-typ_fold_subgr"/>
</dbReference>
<dbReference type="InterPro" id="IPR042120">
    <property type="entry name" value="MutL_C_dimsub"/>
</dbReference>